<feature type="region of interest" description="Disordered" evidence="1">
    <location>
        <begin position="1"/>
        <end position="60"/>
    </location>
</feature>
<name>A0ABS7F108_9PROT</name>
<keyword evidence="3" id="KW-1185">Reference proteome</keyword>
<accession>A0ABS7F108</accession>
<sequence>MTVPHAPARQRADTETLAVPDGFVPRPAGGGALRNLGPIHTRHDAGGGVRHGNPMDNRRGGTLATFAGGAARTKPRARAMPFVQGLFASGGAPVPRASGAFRLPPPATETDRGAPGRARP</sequence>
<evidence type="ECO:0000313" key="3">
    <source>
        <dbReference type="Proteomes" id="UP001519924"/>
    </source>
</evidence>
<comment type="caution">
    <text evidence="2">The sequence shown here is derived from an EMBL/GenBank/DDBJ whole genome shotgun (WGS) entry which is preliminary data.</text>
</comment>
<dbReference type="EMBL" id="JAHZUY010000009">
    <property type="protein sequence ID" value="MBW8269008.1"/>
    <property type="molecule type" value="Genomic_DNA"/>
</dbReference>
<proteinExistence type="predicted"/>
<dbReference type="Proteomes" id="UP001519924">
    <property type="component" value="Unassembled WGS sequence"/>
</dbReference>
<dbReference type="RefSeq" id="WP_220116654.1">
    <property type="nucleotide sequence ID" value="NZ_JAHZUY010000009.1"/>
</dbReference>
<evidence type="ECO:0000256" key="1">
    <source>
        <dbReference type="SAM" id="MobiDB-lite"/>
    </source>
</evidence>
<evidence type="ECO:0000313" key="2">
    <source>
        <dbReference type="EMBL" id="MBW8269008.1"/>
    </source>
</evidence>
<reference evidence="2 3" key="1">
    <citation type="submission" date="2021-08" db="EMBL/GenBank/DDBJ databases">
        <title>Caldovatus sediminis gen. nov., sp. nov., a moderately thermophilic bacterium isolated from a hot spring.</title>
        <authorList>
            <person name="Hu C.-J."/>
            <person name="Li W.-J."/>
            <person name="Xian W.-D."/>
        </authorList>
    </citation>
    <scope>NUCLEOTIDE SEQUENCE [LARGE SCALE GENOMIC DNA]</scope>
    <source>
        <strain evidence="2 3">SYSU G05006</strain>
    </source>
</reference>
<organism evidence="2 3">
    <name type="scientific">Caldovatus aquaticus</name>
    <dbReference type="NCBI Taxonomy" id="2865671"/>
    <lineage>
        <taxon>Bacteria</taxon>
        <taxon>Pseudomonadati</taxon>
        <taxon>Pseudomonadota</taxon>
        <taxon>Alphaproteobacteria</taxon>
        <taxon>Acetobacterales</taxon>
        <taxon>Roseomonadaceae</taxon>
        <taxon>Caldovatus</taxon>
    </lineage>
</organism>
<feature type="region of interest" description="Disordered" evidence="1">
    <location>
        <begin position="91"/>
        <end position="120"/>
    </location>
</feature>
<protein>
    <submittedName>
        <fullName evidence="2">Uncharacterized protein</fullName>
    </submittedName>
</protein>
<gene>
    <name evidence="2" type="ORF">K1J50_05855</name>
</gene>